<dbReference type="EMBL" id="AP023361">
    <property type="protein sequence ID" value="BCJ89753.1"/>
    <property type="molecule type" value="Genomic_DNA"/>
</dbReference>
<reference evidence="2 3" key="1">
    <citation type="submission" date="2020-08" db="EMBL/GenBank/DDBJ databases">
        <title>Genome sequence of Rhizobiales bacterium strain IZ6.</title>
        <authorList>
            <person name="Nakai R."/>
            <person name="Naganuma T."/>
        </authorList>
    </citation>
    <scope>NUCLEOTIDE SEQUENCE [LARGE SCALE GENOMIC DNA]</scope>
    <source>
        <strain evidence="2 3">IZ6</strain>
    </source>
</reference>
<feature type="transmembrane region" description="Helical" evidence="1">
    <location>
        <begin position="7"/>
        <end position="29"/>
    </location>
</feature>
<dbReference type="RefSeq" id="WP_222876437.1">
    <property type="nucleotide sequence ID" value="NZ_AP023361.1"/>
</dbReference>
<evidence type="ECO:0000313" key="3">
    <source>
        <dbReference type="Proteomes" id="UP000515317"/>
    </source>
</evidence>
<protein>
    <submittedName>
        <fullName evidence="2">Uncharacterized protein</fullName>
    </submittedName>
</protein>
<keyword evidence="3" id="KW-1185">Reference proteome</keyword>
<name>A0A6S6QFA1_9HYPH</name>
<evidence type="ECO:0000256" key="1">
    <source>
        <dbReference type="SAM" id="Phobius"/>
    </source>
</evidence>
<keyword evidence="1" id="KW-0472">Membrane</keyword>
<dbReference type="KEGG" id="tso:IZ6_04880"/>
<evidence type="ECO:0000313" key="2">
    <source>
        <dbReference type="EMBL" id="BCJ89753.1"/>
    </source>
</evidence>
<gene>
    <name evidence="2" type="ORF">IZ6_04880</name>
</gene>
<accession>A0A6S6QFA1</accession>
<keyword evidence="1" id="KW-0812">Transmembrane</keyword>
<dbReference type="AlphaFoldDB" id="A0A6S6QFA1"/>
<dbReference type="Proteomes" id="UP000515317">
    <property type="component" value="Chromosome"/>
</dbReference>
<organism evidence="2 3">
    <name type="scientific">Terrihabitans soli</name>
    <dbReference type="NCBI Taxonomy" id="708113"/>
    <lineage>
        <taxon>Bacteria</taxon>
        <taxon>Pseudomonadati</taxon>
        <taxon>Pseudomonadota</taxon>
        <taxon>Alphaproteobacteria</taxon>
        <taxon>Hyphomicrobiales</taxon>
        <taxon>Terrihabitans</taxon>
    </lineage>
</organism>
<sequence>MSKERTGLYMAGAALVFAFIAQIAVFVIAAGPNQGQAPVAEAMNAPPAK</sequence>
<keyword evidence="1" id="KW-1133">Transmembrane helix</keyword>
<proteinExistence type="predicted"/>